<dbReference type="Gene3D" id="3.30.800.10">
    <property type="entry name" value="Phosphatidylinositol Phosphate Kinase II Beta"/>
    <property type="match status" value="1"/>
</dbReference>
<dbReference type="PANTHER" id="PTHR23086:SF8">
    <property type="entry name" value="PHOSPHATIDYLINOSITOL 5-PHOSPHATE 4-KINASE, ISOFORM A"/>
    <property type="match status" value="1"/>
</dbReference>
<dbReference type="EMBL" id="CCKQ01011342">
    <property type="protein sequence ID" value="CDW82893.1"/>
    <property type="molecule type" value="Genomic_DNA"/>
</dbReference>
<dbReference type="SUPFAM" id="SSF56104">
    <property type="entry name" value="SAICAR synthase-like"/>
    <property type="match status" value="1"/>
</dbReference>
<dbReference type="SMART" id="SM00330">
    <property type="entry name" value="PIPKc"/>
    <property type="match status" value="1"/>
</dbReference>
<feature type="transmembrane region" description="Helical" evidence="3">
    <location>
        <begin position="12"/>
        <end position="29"/>
    </location>
</feature>
<dbReference type="PROSITE" id="PS51455">
    <property type="entry name" value="PIPK"/>
    <property type="match status" value="1"/>
</dbReference>
<sequence>MQYRDRENTMKDFRYLFHLILALELIWAFDNMLEVFVFSGDLPAFNYSLWISMLVLRKVNNPTNNLKILHITAHAITVLVSICALLGIYYSFGFGLSVKLFIKQWSLYMIFQITYVVLRFFLVLVFSLAQKDYDQLVDQPGYLIIRLLVMFMQQLSISSLIVVLAISPERLKKFRFCWHTKRESEFSTEATQGIITNRDTRKFTKNPYQLEDIKEDLEDDVTQGGDALTSTETKVNFNKMMNRQTQKKIDRYWTDEEFKAKYSPSVLKKQTTLVLKTSFHLINIILMGMCAVFKQRTNPRRTSSGVTNKTQKKNEKNTSVKSFDNIKHQIDLIDFMNAFNDYLIYDIGPTNNTIEIIEFAPATFSAIRQKFGISDDLLFNSFIPIHNIQAIHNFFTGAGKSSSFFFFADNKSFVLKTLKESEKRLLLETNLLENYYEHILQNPNTILSRYYGVYQIRVGNMAEINCFIMDNLLGQDFFNIERIFDLKGSTRGRIVNLSENEIKTGSGLKVLKDLNFINLGEKLQVPEHKRNEILNILEKDSLFLSQNNLMDYSLLFIKAKNVDAKKSSEMQKMPAIVYVKQKNGENQLQLRETDELEIQNVPFKTVPYIPGMTETNSFSPQINSQGKKKAKRTSKSIQIMPEMSKSKSQIVYKQDLKFTTDIQTNVADRTNNVDDIQEFLNEREHYNNQGFRLESGLSVYSRKDQNKESIIHEADKYVIESCFNEYKFDAGVYLSLDKEYRYKLGVIDFLTDYNTAKKLETTWNTIKHWNNAHETSCQQPEIYSQRFIRFLNEVL</sequence>
<dbReference type="InterPro" id="IPR023610">
    <property type="entry name" value="PInositol-4/5-P-5/4-kinase"/>
</dbReference>
<feature type="transmembrane region" description="Helical" evidence="3">
    <location>
        <begin position="68"/>
        <end position="93"/>
    </location>
</feature>
<dbReference type="Proteomes" id="UP000039865">
    <property type="component" value="Unassembled WGS sequence"/>
</dbReference>
<evidence type="ECO:0000256" key="3">
    <source>
        <dbReference type="SAM" id="Phobius"/>
    </source>
</evidence>
<feature type="region of interest" description="Disordered" evidence="2">
    <location>
        <begin position="299"/>
        <end position="318"/>
    </location>
</feature>
<evidence type="ECO:0000256" key="2">
    <source>
        <dbReference type="SAM" id="MobiDB-lite"/>
    </source>
</evidence>
<evidence type="ECO:0000259" key="4">
    <source>
        <dbReference type="PROSITE" id="PS51455"/>
    </source>
</evidence>
<dbReference type="GO" id="GO:0005886">
    <property type="term" value="C:plasma membrane"/>
    <property type="evidence" value="ECO:0007669"/>
    <property type="project" value="TreeGrafter"/>
</dbReference>
<dbReference type="GO" id="GO:0046854">
    <property type="term" value="P:phosphatidylinositol phosphate biosynthetic process"/>
    <property type="evidence" value="ECO:0007669"/>
    <property type="project" value="TreeGrafter"/>
</dbReference>
<accession>A0A078APQ7</accession>
<dbReference type="Pfam" id="PF01504">
    <property type="entry name" value="PIP5K"/>
    <property type="match status" value="1"/>
</dbReference>
<keyword evidence="3" id="KW-1133">Transmembrane helix</keyword>
<proteinExistence type="predicted"/>
<reference evidence="5 6" key="1">
    <citation type="submission" date="2014-06" db="EMBL/GenBank/DDBJ databases">
        <authorList>
            <person name="Swart Estienne"/>
        </authorList>
    </citation>
    <scope>NUCLEOTIDE SEQUENCE [LARGE SCALE GENOMIC DNA]</scope>
    <source>
        <strain evidence="5 6">130c</strain>
    </source>
</reference>
<dbReference type="GO" id="GO:0005524">
    <property type="term" value="F:ATP binding"/>
    <property type="evidence" value="ECO:0007669"/>
    <property type="project" value="UniProtKB-UniRule"/>
</dbReference>
<protein>
    <submittedName>
        <fullName evidence="5">1-phosphatidylinositol-4-phosphate 5-kinase</fullName>
    </submittedName>
</protein>
<feature type="transmembrane region" description="Helical" evidence="3">
    <location>
        <begin position="35"/>
        <end position="56"/>
    </location>
</feature>
<dbReference type="AlphaFoldDB" id="A0A078APQ7"/>
<keyword evidence="1" id="KW-0808">Transferase</keyword>
<dbReference type="InParanoid" id="A0A078APQ7"/>
<feature type="domain" description="PIPK" evidence="4">
    <location>
        <begin position="294"/>
        <end position="795"/>
    </location>
</feature>
<keyword evidence="1" id="KW-0067">ATP-binding</keyword>
<dbReference type="InterPro" id="IPR027484">
    <property type="entry name" value="PInositol-4-P-5-kinase_N"/>
</dbReference>
<dbReference type="PANTHER" id="PTHR23086">
    <property type="entry name" value="PHOSPHATIDYLINOSITOL-4-PHOSPHATE 5-KINASE"/>
    <property type="match status" value="1"/>
</dbReference>
<dbReference type="InterPro" id="IPR002498">
    <property type="entry name" value="PInositol-4-P-4/5-kinase_core"/>
</dbReference>
<dbReference type="CDD" id="cd00139">
    <property type="entry name" value="PIPKc"/>
    <property type="match status" value="1"/>
</dbReference>
<keyword evidence="3" id="KW-0472">Membrane</keyword>
<keyword evidence="1" id="KW-0547">Nucleotide-binding</keyword>
<feature type="transmembrane region" description="Helical" evidence="3">
    <location>
        <begin position="141"/>
        <end position="166"/>
    </location>
</feature>
<feature type="region of interest" description="Disordered" evidence="2">
    <location>
        <begin position="614"/>
        <end position="636"/>
    </location>
</feature>
<organism evidence="5 6">
    <name type="scientific">Stylonychia lemnae</name>
    <name type="common">Ciliate</name>
    <dbReference type="NCBI Taxonomy" id="5949"/>
    <lineage>
        <taxon>Eukaryota</taxon>
        <taxon>Sar</taxon>
        <taxon>Alveolata</taxon>
        <taxon>Ciliophora</taxon>
        <taxon>Intramacronucleata</taxon>
        <taxon>Spirotrichea</taxon>
        <taxon>Stichotrichia</taxon>
        <taxon>Sporadotrichida</taxon>
        <taxon>Oxytrichidae</taxon>
        <taxon>Stylonychinae</taxon>
        <taxon>Stylonychia</taxon>
    </lineage>
</organism>
<evidence type="ECO:0000256" key="1">
    <source>
        <dbReference type="PROSITE-ProRule" id="PRU00781"/>
    </source>
</evidence>
<dbReference type="OrthoDB" id="296257at2759"/>
<dbReference type="InterPro" id="IPR027483">
    <property type="entry name" value="PInositol-4-P-4/5-kinase_C_sf"/>
</dbReference>
<keyword evidence="3" id="KW-0812">Transmembrane</keyword>
<gene>
    <name evidence="5" type="primary">Contig17885.g19012</name>
    <name evidence="5" type="ORF">STYLEM_11929</name>
</gene>
<keyword evidence="1 5" id="KW-0418">Kinase</keyword>
<keyword evidence="6" id="KW-1185">Reference proteome</keyword>
<feature type="transmembrane region" description="Helical" evidence="3">
    <location>
        <begin position="105"/>
        <end position="129"/>
    </location>
</feature>
<dbReference type="GO" id="GO:0016308">
    <property type="term" value="F:1-phosphatidylinositol-4-phosphate 5-kinase activity"/>
    <property type="evidence" value="ECO:0007669"/>
    <property type="project" value="TreeGrafter"/>
</dbReference>
<feature type="compositionally biased region" description="Polar residues" evidence="2">
    <location>
        <begin position="614"/>
        <end position="625"/>
    </location>
</feature>
<dbReference type="Gene3D" id="3.30.810.10">
    <property type="entry name" value="2-Layer Sandwich"/>
    <property type="match status" value="2"/>
</dbReference>
<evidence type="ECO:0000313" key="6">
    <source>
        <dbReference type="Proteomes" id="UP000039865"/>
    </source>
</evidence>
<evidence type="ECO:0000313" key="5">
    <source>
        <dbReference type="EMBL" id="CDW82893.1"/>
    </source>
</evidence>
<name>A0A078APQ7_STYLE</name>